<dbReference type="PANTHER" id="PTHR48079:SF6">
    <property type="entry name" value="NAD(P)-BINDING DOMAIN-CONTAINING PROTEIN-RELATED"/>
    <property type="match status" value="1"/>
</dbReference>
<evidence type="ECO:0000313" key="3">
    <source>
        <dbReference type="Proteomes" id="UP000715441"/>
    </source>
</evidence>
<evidence type="ECO:0000259" key="1">
    <source>
        <dbReference type="Pfam" id="PF01370"/>
    </source>
</evidence>
<dbReference type="InterPro" id="IPR001509">
    <property type="entry name" value="Epimerase_deHydtase"/>
</dbReference>
<dbReference type="InterPro" id="IPR051783">
    <property type="entry name" value="NAD(P)-dependent_oxidoreduct"/>
</dbReference>
<dbReference type="CDD" id="cd05262">
    <property type="entry name" value="SDR_a7"/>
    <property type="match status" value="1"/>
</dbReference>
<comment type="caution">
    <text evidence="2">The sequence shown here is derived from an EMBL/GenBank/DDBJ whole genome shotgun (WGS) entry which is preliminary data.</text>
</comment>
<dbReference type="Pfam" id="PF01370">
    <property type="entry name" value="Epimerase"/>
    <property type="match status" value="1"/>
</dbReference>
<feature type="domain" description="NAD-dependent epimerase/dehydratase" evidence="1">
    <location>
        <begin position="3"/>
        <end position="214"/>
    </location>
</feature>
<evidence type="ECO:0000313" key="2">
    <source>
        <dbReference type="EMBL" id="NKQ55127.1"/>
    </source>
</evidence>
<keyword evidence="3" id="KW-1185">Reference proteome</keyword>
<protein>
    <submittedName>
        <fullName evidence="2">SDR family oxidoreductase</fullName>
    </submittedName>
</protein>
<dbReference type="Gene3D" id="3.40.50.720">
    <property type="entry name" value="NAD(P)-binding Rossmann-like Domain"/>
    <property type="match status" value="1"/>
</dbReference>
<sequence length="301" mass="30636">MRVFVTGATGFIGSAVVRQLLDAGHEVTGLARSDAGAASLTAAGVAAERGTLDDLDVLSRASAAADGVVHTAFKHDLFAAADFAGAVAAEERAVAALGEGLAGSGKPFVIAGGSSVTPGRVGTEDDDPAPGSVAALRHRAEKLALSLSERGVRSSVVRLPPSVHGEADRHGFVPTLIRTAREKGVSAYVGDGSNRWAAVHQLDAARLFRLALEGAPAGAKLHGVGDEGVPLRQIAGLIGKHLGLPVASISAEESANHFGFLSAVVGVDIPASSVKTQKLLDWHPEQPGLIADLEAGFYFAA</sequence>
<reference evidence="2 3" key="1">
    <citation type="submission" date="2020-04" db="EMBL/GenBank/DDBJ databases">
        <title>Novel species.</title>
        <authorList>
            <person name="Teo W.F.A."/>
            <person name="Lipun K."/>
            <person name="Srisuk N."/>
            <person name="Duangmal K."/>
        </authorList>
    </citation>
    <scope>NUCLEOTIDE SEQUENCE [LARGE SCALE GENOMIC DNA]</scope>
    <source>
        <strain evidence="2 3">K13G38</strain>
    </source>
</reference>
<organism evidence="2 3">
    <name type="scientific">Amycolatopsis acididurans</name>
    <dbReference type="NCBI Taxonomy" id="2724524"/>
    <lineage>
        <taxon>Bacteria</taxon>
        <taxon>Bacillati</taxon>
        <taxon>Actinomycetota</taxon>
        <taxon>Actinomycetes</taxon>
        <taxon>Pseudonocardiales</taxon>
        <taxon>Pseudonocardiaceae</taxon>
        <taxon>Amycolatopsis</taxon>
    </lineage>
</organism>
<name>A0ABX1J5Q4_9PSEU</name>
<dbReference type="InterPro" id="IPR036291">
    <property type="entry name" value="NAD(P)-bd_dom_sf"/>
</dbReference>
<dbReference type="SUPFAM" id="SSF51735">
    <property type="entry name" value="NAD(P)-binding Rossmann-fold domains"/>
    <property type="match status" value="1"/>
</dbReference>
<dbReference type="Proteomes" id="UP000715441">
    <property type="component" value="Unassembled WGS sequence"/>
</dbReference>
<gene>
    <name evidence="2" type="ORF">HFP15_19785</name>
</gene>
<dbReference type="PANTHER" id="PTHR48079">
    <property type="entry name" value="PROTEIN YEEZ"/>
    <property type="match status" value="1"/>
</dbReference>
<dbReference type="EMBL" id="JAAXLS010000013">
    <property type="protein sequence ID" value="NKQ55127.1"/>
    <property type="molecule type" value="Genomic_DNA"/>
</dbReference>
<accession>A0ABX1J5Q4</accession>
<dbReference type="RefSeq" id="WP_168517767.1">
    <property type="nucleotide sequence ID" value="NZ_JAAXLS010000013.1"/>
</dbReference>
<proteinExistence type="predicted"/>